<keyword evidence="3" id="KW-1185">Reference proteome</keyword>
<dbReference type="AlphaFoldDB" id="A0A5J4Z428"/>
<comment type="caution">
    <text evidence="2">The sequence shown here is derived from an EMBL/GenBank/DDBJ whole genome shotgun (WGS) entry which is preliminary data.</text>
</comment>
<accession>A0A5J4Z428</accession>
<dbReference type="OrthoDB" id="3664at2759"/>
<dbReference type="EMBL" id="VRMN01000001">
    <property type="protein sequence ID" value="KAA8498075.1"/>
    <property type="molecule type" value="Genomic_DNA"/>
</dbReference>
<dbReference type="Gene3D" id="3.60.21.10">
    <property type="match status" value="1"/>
</dbReference>
<sequence>MATASPKGTAVVAVRGNSRTALTMAASVMDSGQVMRIVCVGDVHDDWTSKDHVCVKVLAPDVLLFVGDFGNENVPVVEKILSLPEEIEDAPQVALVFGNHDAFFTASKYGPMATPSKNRNVGANVEKMIKIADKVNASYAALEVRDAPIPLHVVGGRPWSWGGPEWRHQYFFRRYAGVMSLQQSTSRIQKAIDQAGTRGAVVLLAHAGPTGLGTEPSAMCGRDFGDQTGGDWGDADLRMAIQHARAKDIRVPLCVFGHMHDRLQSSTARRTMIGAERDIHTIGKDKADLYAESLAVTPSGQDHLEISEDSGAMTVMLNCAVVPRVQPAPSSTNEKLNTIHHFAHVVMVSNRVGCVHEVWVNSSLGCVETVRLMLANKAVMPMEDVALETARLKGLSADSLTALKSSEARSSSTAGFKLPKMISSLKKPKI</sequence>
<evidence type="ECO:0000313" key="2">
    <source>
        <dbReference type="EMBL" id="KAA8498075.1"/>
    </source>
</evidence>
<evidence type="ECO:0000313" key="3">
    <source>
        <dbReference type="Proteomes" id="UP000324585"/>
    </source>
</evidence>
<dbReference type="NCBIfam" id="TIGR04168">
    <property type="entry name" value="TIGR04168 family protein"/>
    <property type="match status" value="1"/>
</dbReference>
<organism evidence="2 3">
    <name type="scientific">Porphyridium purpureum</name>
    <name type="common">Red alga</name>
    <name type="synonym">Porphyridium cruentum</name>
    <dbReference type="NCBI Taxonomy" id="35688"/>
    <lineage>
        <taxon>Eukaryota</taxon>
        <taxon>Rhodophyta</taxon>
        <taxon>Bangiophyceae</taxon>
        <taxon>Porphyridiales</taxon>
        <taxon>Porphyridiaceae</taxon>
        <taxon>Porphyridium</taxon>
    </lineage>
</organism>
<dbReference type="Proteomes" id="UP000324585">
    <property type="component" value="Unassembled WGS sequence"/>
</dbReference>
<dbReference type="OMA" id="WNESDER"/>
<dbReference type="Pfam" id="PF00149">
    <property type="entry name" value="Metallophos"/>
    <property type="match status" value="1"/>
</dbReference>
<proteinExistence type="predicted"/>
<protein>
    <recommendedName>
        <fullName evidence="1">Calcineurin-like phosphoesterase domain-containing protein</fullName>
    </recommendedName>
</protein>
<evidence type="ECO:0000259" key="1">
    <source>
        <dbReference type="Pfam" id="PF00149"/>
    </source>
</evidence>
<gene>
    <name evidence="2" type="ORF">FVE85_5660</name>
</gene>
<dbReference type="PANTHER" id="PTHR35769:SF2">
    <property type="entry name" value="CALCINEURIN-LIKE METALLO-PHOSPHOESTERASE SUPERFAMILY PROTEIN"/>
    <property type="match status" value="1"/>
</dbReference>
<dbReference type="PANTHER" id="PTHR35769">
    <property type="entry name" value="CALCINEURIN-LIKE METALLO-PHOSPHOESTERASE SUPERFAMILY PROTEIN"/>
    <property type="match status" value="1"/>
</dbReference>
<dbReference type="SUPFAM" id="SSF56300">
    <property type="entry name" value="Metallo-dependent phosphatases"/>
    <property type="match status" value="1"/>
</dbReference>
<dbReference type="InterPro" id="IPR029052">
    <property type="entry name" value="Metallo-depent_PP-like"/>
</dbReference>
<reference evidence="3" key="1">
    <citation type="journal article" date="2019" name="Nat. Commun.">
        <title>Expansion of phycobilisome linker gene families in mesophilic red algae.</title>
        <authorList>
            <person name="Lee J."/>
            <person name="Kim D."/>
            <person name="Bhattacharya D."/>
            <person name="Yoon H.S."/>
        </authorList>
    </citation>
    <scope>NUCLEOTIDE SEQUENCE [LARGE SCALE GENOMIC DNA]</scope>
    <source>
        <strain evidence="3">CCMP 1328</strain>
    </source>
</reference>
<dbReference type="GO" id="GO:0016787">
    <property type="term" value="F:hydrolase activity"/>
    <property type="evidence" value="ECO:0007669"/>
    <property type="project" value="InterPro"/>
</dbReference>
<feature type="domain" description="Calcineurin-like phosphoesterase" evidence="1">
    <location>
        <begin position="35"/>
        <end position="261"/>
    </location>
</feature>
<dbReference type="InterPro" id="IPR004843">
    <property type="entry name" value="Calcineurin-like_PHP"/>
</dbReference>
<name>A0A5J4Z428_PORPP</name>
<dbReference type="InterPro" id="IPR027629">
    <property type="entry name" value="DevT-like"/>
</dbReference>